<organism evidence="3 4">
    <name type="scientific">Helianthus annuus</name>
    <name type="common">Common sunflower</name>
    <dbReference type="NCBI Taxonomy" id="4232"/>
    <lineage>
        <taxon>Eukaryota</taxon>
        <taxon>Viridiplantae</taxon>
        <taxon>Streptophyta</taxon>
        <taxon>Embryophyta</taxon>
        <taxon>Tracheophyta</taxon>
        <taxon>Spermatophyta</taxon>
        <taxon>Magnoliopsida</taxon>
        <taxon>eudicotyledons</taxon>
        <taxon>Gunneridae</taxon>
        <taxon>Pentapetalae</taxon>
        <taxon>asterids</taxon>
        <taxon>campanulids</taxon>
        <taxon>Asterales</taxon>
        <taxon>Asteraceae</taxon>
        <taxon>Asteroideae</taxon>
        <taxon>Heliantheae alliance</taxon>
        <taxon>Heliantheae</taxon>
        <taxon>Helianthus</taxon>
    </lineage>
</organism>
<protein>
    <submittedName>
        <fullName evidence="2">HAT dimerization domain-containing protein</fullName>
    </submittedName>
    <submittedName>
        <fullName evidence="3">Putative HAT, C-terminal dimerization domain-containing protein</fullName>
    </submittedName>
</protein>
<dbReference type="InterPro" id="IPR008906">
    <property type="entry name" value="HATC_C_dom"/>
</dbReference>
<dbReference type="GO" id="GO:0046983">
    <property type="term" value="F:protein dimerization activity"/>
    <property type="evidence" value="ECO:0007669"/>
    <property type="project" value="InterPro"/>
</dbReference>
<dbReference type="Proteomes" id="UP000215914">
    <property type="component" value="Chromosome 3"/>
</dbReference>
<evidence type="ECO:0000259" key="1">
    <source>
        <dbReference type="Pfam" id="PF05699"/>
    </source>
</evidence>
<accession>A0A251V6T8</accession>
<dbReference type="Pfam" id="PF05699">
    <property type="entry name" value="Dimer_Tnp_hAT"/>
    <property type="match status" value="1"/>
</dbReference>
<dbReference type="PANTHER" id="PTHR45749">
    <property type="match status" value="1"/>
</dbReference>
<reference evidence="3" key="2">
    <citation type="submission" date="2017-02" db="EMBL/GenBank/DDBJ databases">
        <title>Sunflower complete genome.</title>
        <authorList>
            <person name="Langlade N."/>
            <person name="Munos S."/>
        </authorList>
    </citation>
    <scope>NUCLEOTIDE SEQUENCE [LARGE SCALE GENOMIC DNA]</scope>
    <source>
        <tissue evidence="3">Leaves</tissue>
    </source>
</reference>
<proteinExistence type="predicted"/>
<dbReference type="PANTHER" id="PTHR45749:SF35">
    <property type="entry name" value="AC-LIKE TRANSPOSASE-RELATED"/>
    <property type="match status" value="1"/>
</dbReference>
<feature type="domain" description="HAT C-terminal dimerisation" evidence="1">
    <location>
        <begin position="5"/>
        <end position="50"/>
    </location>
</feature>
<sequence length="83" mass="9362">MHIKLLLTIPVTVASAERSFSKLKLLKTYLRSTMSQERLNGLATISIESEILDTMDYKELIESFASKNARRTALFAKQVSSIL</sequence>
<dbReference type="OMA" id="MFFLQMA"/>
<reference evidence="2" key="3">
    <citation type="submission" date="2020-06" db="EMBL/GenBank/DDBJ databases">
        <title>Helianthus annuus Genome sequencing and assembly Release 2.</title>
        <authorList>
            <person name="Gouzy J."/>
            <person name="Langlade N."/>
            <person name="Munos S."/>
        </authorList>
    </citation>
    <scope>NUCLEOTIDE SEQUENCE</scope>
    <source>
        <tissue evidence="2">Leaves</tissue>
    </source>
</reference>
<dbReference type="InParanoid" id="A0A251V6T8"/>
<dbReference type="EMBL" id="CM007892">
    <property type="protein sequence ID" value="OTG31009.1"/>
    <property type="molecule type" value="Genomic_DNA"/>
</dbReference>
<dbReference type="AlphaFoldDB" id="A0A251V6T8"/>
<dbReference type="Gramene" id="mRNA:HanXRQr2_Chr03g0105631">
    <property type="protein sequence ID" value="mRNA:HanXRQr2_Chr03g0105631"/>
    <property type="gene ID" value="HanXRQr2_Chr03g0105631"/>
</dbReference>
<evidence type="ECO:0000313" key="3">
    <source>
        <dbReference type="EMBL" id="OTG31009.1"/>
    </source>
</evidence>
<keyword evidence="4" id="KW-1185">Reference proteome</keyword>
<dbReference type="EMBL" id="MNCJ02000318">
    <property type="protein sequence ID" value="KAF5814012.1"/>
    <property type="molecule type" value="Genomic_DNA"/>
</dbReference>
<gene>
    <name evidence="3" type="ORF">HannXRQ_Chr03g0070731</name>
    <name evidence="2" type="ORF">HanXRQr2_Chr03g0105631</name>
</gene>
<name>A0A251V6T8_HELAN</name>
<reference evidence="2 4" key="1">
    <citation type="journal article" date="2017" name="Nature">
        <title>The sunflower genome provides insights into oil metabolism, flowering and Asterid evolution.</title>
        <authorList>
            <person name="Badouin H."/>
            <person name="Gouzy J."/>
            <person name="Grassa C.J."/>
            <person name="Murat F."/>
            <person name="Staton S.E."/>
            <person name="Cottret L."/>
            <person name="Lelandais-Briere C."/>
            <person name="Owens G.L."/>
            <person name="Carrere S."/>
            <person name="Mayjonade B."/>
            <person name="Legrand L."/>
            <person name="Gill N."/>
            <person name="Kane N.C."/>
            <person name="Bowers J.E."/>
            <person name="Hubner S."/>
            <person name="Bellec A."/>
            <person name="Berard A."/>
            <person name="Berges H."/>
            <person name="Blanchet N."/>
            <person name="Boniface M.C."/>
            <person name="Brunel D."/>
            <person name="Catrice O."/>
            <person name="Chaidir N."/>
            <person name="Claudel C."/>
            <person name="Donnadieu C."/>
            <person name="Faraut T."/>
            <person name="Fievet G."/>
            <person name="Helmstetter N."/>
            <person name="King M."/>
            <person name="Knapp S.J."/>
            <person name="Lai Z."/>
            <person name="Le Paslier M.C."/>
            <person name="Lippi Y."/>
            <person name="Lorenzon L."/>
            <person name="Mandel J.R."/>
            <person name="Marage G."/>
            <person name="Marchand G."/>
            <person name="Marquand E."/>
            <person name="Bret-Mestries E."/>
            <person name="Morien E."/>
            <person name="Nambeesan S."/>
            <person name="Nguyen T."/>
            <person name="Pegot-Espagnet P."/>
            <person name="Pouilly N."/>
            <person name="Raftis F."/>
            <person name="Sallet E."/>
            <person name="Schiex T."/>
            <person name="Thomas J."/>
            <person name="Vandecasteele C."/>
            <person name="Vares D."/>
            <person name="Vear F."/>
            <person name="Vautrin S."/>
            <person name="Crespi M."/>
            <person name="Mangin B."/>
            <person name="Burke J.M."/>
            <person name="Salse J."/>
            <person name="Munos S."/>
            <person name="Vincourt P."/>
            <person name="Rieseberg L.H."/>
            <person name="Langlade N.B."/>
        </authorList>
    </citation>
    <scope>NUCLEOTIDE SEQUENCE [LARGE SCALE GENOMIC DNA]</scope>
    <source>
        <strain evidence="4">cv. SF193</strain>
        <tissue evidence="2">Leaves</tissue>
    </source>
</reference>
<evidence type="ECO:0000313" key="2">
    <source>
        <dbReference type="EMBL" id="KAF5814012.1"/>
    </source>
</evidence>
<evidence type="ECO:0000313" key="4">
    <source>
        <dbReference type="Proteomes" id="UP000215914"/>
    </source>
</evidence>